<dbReference type="Proteomes" id="UP001596997">
    <property type="component" value="Unassembled WGS sequence"/>
</dbReference>
<feature type="transmembrane region" description="Helical" evidence="7">
    <location>
        <begin position="143"/>
        <end position="161"/>
    </location>
</feature>
<dbReference type="Pfam" id="PF00953">
    <property type="entry name" value="Glycos_transf_4"/>
    <property type="match status" value="1"/>
</dbReference>
<keyword evidence="3" id="KW-0808">Transferase</keyword>
<dbReference type="RefSeq" id="WP_377716136.1">
    <property type="nucleotide sequence ID" value="NZ_JBHTJM010000009.1"/>
</dbReference>
<feature type="transmembrane region" description="Helical" evidence="7">
    <location>
        <begin position="67"/>
        <end position="83"/>
    </location>
</feature>
<feature type="transmembrane region" description="Helical" evidence="7">
    <location>
        <begin position="118"/>
        <end position="136"/>
    </location>
</feature>
<dbReference type="CDD" id="cd06854">
    <property type="entry name" value="GT_WbpL_WbcO_like"/>
    <property type="match status" value="1"/>
</dbReference>
<keyword evidence="5 7" id="KW-1133">Transmembrane helix</keyword>
<feature type="transmembrane region" description="Helical" evidence="7">
    <location>
        <begin position="298"/>
        <end position="316"/>
    </location>
</feature>
<evidence type="ECO:0000256" key="4">
    <source>
        <dbReference type="ARBA" id="ARBA00022692"/>
    </source>
</evidence>
<comment type="caution">
    <text evidence="8">The sequence shown here is derived from an EMBL/GenBank/DDBJ whole genome shotgun (WGS) entry which is preliminary data.</text>
</comment>
<protein>
    <submittedName>
        <fullName evidence="8">Glycosyltransferase family 4 protein</fullName>
    </submittedName>
</protein>
<evidence type="ECO:0000313" key="8">
    <source>
        <dbReference type="EMBL" id="MFD0964596.1"/>
    </source>
</evidence>
<name>A0ABW3I413_9FLAO</name>
<evidence type="ECO:0000313" key="9">
    <source>
        <dbReference type="Proteomes" id="UP001596997"/>
    </source>
</evidence>
<accession>A0ABW3I413</accession>
<organism evidence="8 9">
    <name type="scientific">Pseudofulvibacter geojedonensis</name>
    <dbReference type="NCBI Taxonomy" id="1123758"/>
    <lineage>
        <taxon>Bacteria</taxon>
        <taxon>Pseudomonadati</taxon>
        <taxon>Bacteroidota</taxon>
        <taxon>Flavobacteriia</taxon>
        <taxon>Flavobacteriales</taxon>
        <taxon>Flavobacteriaceae</taxon>
        <taxon>Pseudofulvibacter</taxon>
    </lineage>
</organism>
<keyword evidence="6 7" id="KW-0472">Membrane</keyword>
<keyword evidence="9" id="KW-1185">Reference proteome</keyword>
<sequence length="330" mass="38098">MLVYLVVFFTLLIVEIIYLKLAKFFNISDTPNHRSAHVTPTLRGGGIILVPAILLFLLLFPNELNDYIGFCLAVLILAIISFIDDIITLSSKIRIIIHVISLTIVFYSLNLFQASSLFEMTLIFLAYIFSLGYLNIYNFMDGINGITFLNALITFVTYYLINEYIIEFSSSDLLMVLIFAIVVFGIFNFRKKPKCFAGDVGSITIGFTIIYFIIKLFSITGSYAVFLMLGVYLLDGGWTIIERLVRKENILEAHRRHLYQLFANEIKVPHLKISLMYFLVQMFLNLIVLYLIKIGEKNYLIVVLIFMVLSIGYFFMKRNTYRKVNQINEK</sequence>
<evidence type="ECO:0000256" key="5">
    <source>
        <dbReference type="ARBA" id="ARBA00022989"/>
    </source>
</evidence>
<dbReference type="EMBL" id="JBHTJM010000009">
    <property type="protein sequence ID" value="MFD0964596.1"/>
    <property type="molecule type" value="Genomic_DNA"/>
</dbReference>
<feature type="transmembrane region" description="Helical" evidence="7">
    <location>
        <begin position="6"/>
        <end position="22"/>
    </location>
</feature>
<feature type="transmembrane region" description="Helical" evidence="7">
    <location>
        <begin position="42"/>
        <end position="61"/>
    </location>
</feature>
<keyword evidence="4 7" id="KW-0812">Transmembrane</keyword>
<feature type="transmembrane region" description="Helical" evidence="7">
    <location>
        <begin position="95"/>
        <end position="112"/>
    </location>
</feature>
<evidence type="ECO:0000256" key="3">
    <source>
        <dbReference type="ARBA" id="ARBA00022679"/>
    </source>
</evidence>
<evidence type="ECO:0000256" key="1">
    <source>
        <dbReference type="ARBA" id="ARBA00004651"/>
    </source>
</evidence>
<evidence type="ECO:0000256" key="6">
    <source>
        <dbReference type="ARBA" id="ARBA00023136"/>
    </source>
</evidence>
<comment type="subcellular location">
    <subcellularLocation>
        <location evidence="1">Cell membrane</location>
        <topology evidence="1">Multi-pass membrane protein</topology>
    </subcellularLocation>
</comment>
<dbReference type="PANTHER" id="PTHR22926">
    <property type="entry name" value="PHOSPHO-N-ACETYLMURAMOYL-PENTAPEPTIDE-TRANSFERASE"/>
    <property type="match status" value="1"/>
</dbReference>
<feature type="transmembrane region" description="Helical" evidence="7">
    <location>
        <begin position="173"/>
        <end position="189"/>
    </location>
</feature>
<dbReference type="PANTHER" id="PTHR22926:SF3">
    <property type="entry name" value="UNDECAPRENYL-PHOSPHATE ALPHA-N-ACETYLGLUCOSAMINYL 1-PHOSPHATE TRANSFERASE"/>
    <property type="match status" value="1"/>
</dbReference>
<dbReference type="InterPro" id="IPR000715">
    <property type="entry name" value="Glycosyl_transferase_4"/>
</dbReference>
<gene>
    <name evidence="8" type="ORF">ACFQ1O_11330</name>
</gene>
<keyword evidence="2" id="KW-1003">Cell membrane</keyword>
<feature type="transmembrane region" description="Helical" evidence="7">
    <location>
        <begin position="196"/>
        <end position="214"/>
    </location>
</feature>
<feature type="transmembrane region" description="Helical" evidence="7">
    <location>
        <begin position="275"/>
        <end position="292"/>
    </location>
</feature>
<evidence type="ECO:0000256" key="2">
    <source>
        <dbReference type="ARBA" id="ARBA00022475"/>
    </source>
</evidence>
<reference evidence="9" key="1">
    <citation type="journal article" date="2019" name="Int. J. Syst. Evol. Microbiol.">
        <title>The Global Catalogue of Microorganisms (GCM) 10K type strain sequencing project: providing services to taxonomists for standard genome sequencing and annotation.</title>
        <authorList>
            <consortium name="The Broad Institute Genomics Platform"/>
            <consortium name="The Broad Institute Genome Sequencing Center for Infectious Disease"/>
            <person name="Wu L."/>
            <person name="Ma J."/>
        </authorList>
    </citation>
    <scope>NUCLEOTIDE SEQUENCE [LARGE SCALE GENOMIC DNA]</scope>
    <source>
        <strain evidence="9">CCUG 62114</strain>
    </source>
</reference>
<proteinExistence type="predicted"/>
<evidence type="ECO:0000256" key="7">
    <source>
        <dbReference type="SAM" id="Phobius"/>
    </source>
</evidence>